<protein>
    <submittedName>
        <fullName evidence="7">Phosphatidylserine/phosphatidylglycerophosphate/cardiolipin synthase</fullName>
    </submittedName>
</protein>
<dbReference type="PANTHER" id="PTHR18896">
    <property type="entry name" value="PHOSPHOLIPASE D"/>
    <property type="match status" value="1"/>
</dbReference>
<keyword evidence="8" id="KW-1185">Reference proteome</keyword>
<comment type="catalytic activity">
    <reaction evidence="1">
        <text>a 1,2-diacyl-sn-glycero-3-phosphocholine + H2O = a 1,2-diacyl-sn-glycero-3-phosphate + choline + H(+)</text>
        <dbReference type="Rhea" id="RHEA:14445"/>
        <dbReference type="ChEBI" id="CHEBI:15354"/>
        <dbReference type="ChEBI" id="CHEBI:15377"/>
        <dbReference type="ChEBI" id="CHEBI:15378"/>
        <dbReference type="ChEBI" id="CHEBI:57643"/>
        <dbReference type="ChEBI" id="CHEBI:58608"/>
        <dbReference type="EC" id="3.1.4.4"/>
    </reaction>
</comment>
<dbReference type="SMART" id="SM00155">
    <property type="entry name" value="PLDc"/>
    <property type="match status" value="2"/>
</dbReference>
<dbReference type="OrthoDB" id="8828485at2"/>
<accession>A0A1G7DAX8</accession>
<evidence type="ECO:0000256" key="4">
    <source>
        <dbReference type="ARBA" id="ARBA00023098"/>
    </source>
</evidence>
<feature type="transmembrane region" description="Helical" evidence="5">
    <location>
        <begin position="605"/>
        <end position="623"/>
    </location>
</feature>
<feature type="domain" description="PLD phosphodiesterase" evidence="6">
    <location>
        <begin position="151"/>
        <end position="178"/>
    </location>
</feature>
<dbReference type="SUPFAM" id="SSF56024">
    <property type="entry name" value="Phospholipase D/nuclease"/>
    <property type="match status" value="2"/>
</dbReference>
<proteinExistence type="predicted"/>
<feature type="transmembrane region" description="Helical" evidence="5">
    <location>
        <begin position="657"/>
        <end position="676"/>
    </location>
</feature>
<evidence type="ECO:0000256" key="1">
    <source>
        <dbReference type="ARBA" id="ARBA00000798"/>
    </source>
</evidence>
<dbReference type="InterPro" id="IPR032816">
    <property type="entry name" value="VTT_dom"/>
</dbReference>
<dbReference type="InterPro" id="IPR001736">
    <property type="entry name" value="PLipase_D/transphosphatidylase"/>
</dbReference>
<dbReference type="CDD" id="cd09143">
    <property type="entry name" value="PLDc_vPLD1_2_like_bac_2"/>
    <property type="match status" value="1"/>
</dbReference>
<feature type="transmembrane region" description="Helical" evidence="5">
    <location>
        <begin position="683"/>
        <end position="703"/>
    </location>
</feature>
<keyword evidence="5" id="KW-1133">Transmembrane helix</keyword>
<dbReference type="AlphaFoldDB" id="A0A1G7DAX8"/>
<dbReference type="Pfam" id="PF00614">
    <property type="entry name" value="PLDc"/>
    <property type="match status" value="1"/>
</dbReference>
<dbReference type="EMBL" id="FNAP01000007">
    <property type="protein sequence ID" value="SDE48150.1"/>
    <property type="molecule type" value="Genomic_DNA"/>
</dbReference>
<evidence type="ECO:0000313" key="8">
    <source>
        <dbReference type="Proteomes" id="UP000199412"/>
    </source>
</evidence>
<keyword evidence="4" id="KW-0443">Lipid metabolism</keyword>
<dbReference type="STRING" id="69960.SAMN05421720_10787"/>
<dbReference type="CDD" id="cd09140">
    <property type="entry name" value="PLDc_vPLD1_2_like_bac_1"/>
    <property type="match status" value="1"/>
</dbReference>
<feature type="transmembrane region" description="Helical" evidence="5">
    <location>
        <begin position="572"/>
        <end position="598"/>
    </location>
</feature>
<dbReference type="Proteomes" id="UP000199412">
    <property type="component" value="Unassembled WGS sequence"/>
</dbReference>
<evidence type="ECO:0000256" key="2">
    <source>
        <dbReference type="ARBA" id="ARBA00022737"/>
    </source>
</evidence>
<evidence type="ECO:0000259" key="6">
    <source>
        <dbReference type="PROSITE" id="PS50035"/>
    </source>
</evidence>
<evidence type="ECO:0000313" key="7">
    <source>
        <dbReference type="EMBL" id="SDE48150.1"/>
    </source>
</evidence>
<keyword evidence="5" id="KW-0812">Transmembrane</keyword>
<keyword evidence="5" id="KW-0472">Membrane</keyword>
<dbReference type="RefSeq" id="WP_092786043.1">
    <property type="nucleotide sequence ID" value="NZ_FNAP01000007.1"/>
</dbReference>
<dbReference type="GO" id="GO:0004630">
    <property type="term" value="F:phospholipase D activity"/>
    <property type="evidence" value="ECO:0007669"/>
    <property type="project" value="UniProtKB-EC"/>
</dbReference>
<evidence type="ECO:0000256" key="5">
    <source>
        <dbReference type="SAM" id="Phobius"/>
    </source>
</evidence>
<name>A0A1G7DAX8_9PROT</name>
<feature type="transmembrane region" description="Helical" evidence="5">
    <location>
        <begin position="529"/>
        <end position="552"/>
    </location>
</feature>
<keyword evidence="3" id="KW-0378">Hydrolase</keyword>
<feature type="domain" description="PLD phosphodiesterase" evidence="6">
    <location>
        <begin position="370"/>
        <end position="397"/>
    </location>
</feature>
<organism evidence="7 8">
    <name type="scientific">Rhodospira trueperi</name>
    <dbReference type="NCBI Taxonomy" id="69960"/>
    <lineage>
        <taxon>Bacteria</taxon>
        <taxon>Pseudomonadati</taxon>
        <taxon>Pseudomonadota</taxon>
        <taxon>Alphaproteobacteria</taxon>
        <taxon>Rhodospirillales</taxon>
        <taxon>Rhodospirillaceae</taxon>
        <taxon>Rhodospira</taxon>
    </lineage>
</organism>
<reference evidence="7 8" key="1">
    <citation type="submission" date="2016-10" db="EMBL/GenBank/DDBJ databases">
        <authorList>
            <person name="de Groot N.N."/>
        </authorList>
    </citation>
    <scope>NUCLEOTIDE SEQUENCE [LARGE SCALE GENOMIC DNA]</scope>
    <source>
        <strain evidence="7 8">ATCC 700224</strain>
    </source>
</reference>
<keyword evidence="2" id="KW-0677">Repeat</keyword>
<dbReference type="PANTHER" id="PTHR18896:SF76">
    <property type="entry name" value="PHOSPHOLIPASE"/>
    <property type="match status" value="1"/>
</dbReference>
<dbReference type="InterPro" id="IPR015679">
    <property type="entry name" value="PLipase_D_fam"/>
</dbReference>
<evidence type="ECO:0000256" key="3">
    <source>
        <dbReference type="ARBA" id="ARBA00022801"/>
    </source>
</evidence>
<sequence>MSNHHERSTTGDIAGFDGWDGVSPLAVPGQTCWRITRADRYAVLIDGAAYFAALRAALIAARSQILIVAWDISSTVPLCDPDAPPPDDGWPVTLAPLLRALTEARPELVARVLLWDFPMFYASDREMLPAWRREWNPHPRMTLRLDGTGPVDSAHHEKIVVIDDRLAFMGGLDLAQARWDTVEHRLEDPRRRLSASGEAYPPFHDMQSMMEGPVAANLGAMIRARWARVTDEPAPPAPAPDLPSPWPASVPADIESLPVALARTRPAHDDAPAIDEIARLIAADIRAARRWIYIEDQYLTSRLVAETLAERLAAADGPEVVAVIPRVWDGWLETATMGVGRERLLRALRAADRHGRLRVVTPVLEGRGSGLMKIHTKLMIVDDIAMRHGSANLNNRSMGLDTELDLHLEPGLPDPDTGRSRGADVALLIETVLCRLLGEHLATPPETVRATLRETGSLHAVLDHHGDPAVRGLAPVDSGDAPEDLVEALPDPVPGDFEAPVSARDLPRVFFPEGTAVARQTQGHPYRRVLLLGALVILVVAVWQGTPLHAMVTREAVTAWVEAIRVHPLAPVGAIGLMAGGSLVGAPVTALIVAMAVVFGPLLGFVYSTVGALASAAAGFAIGRRLGGPALEALQARVKPMDGVIRAARRHGLKTVLFFRIVPVLLYTLVNLACGAAGLSWRVFIWGTLVGMVPGIAVMSLLGEGLWQVIQASSPWRAGLIAAGLLALVVAFRAVSRRAARTQAPDVRRRG</sequence>
<dbReference type="PROSITE" id="PS50035">
    <property type="entry name" value="PLD"/>
    <property type="match status" value="2"/>
</dbReference>
<dbReference type="Pfam" id="PF09335">
    <property type="entry name" value="VTT_dom"/>
    <property type="match status" value="1"/>
</dbReference>
<gene>
    <name evidence="7" type="ORF">SAMN05421720_10787</name>
</gene>
<dbReference type="Gene3D" id="3.30.870.10">
    <property type="entry name" value="Endonuclease Chain A"/>
    <property type="match status" value="2"/>
</dbReference>
<feature type="transmembrane region" description="Helical" evidence="5">
    <location>
        <begin position="715"/>
        <end position="735"/>
    </location>
</feature>
<dbReference type="GO" id="GO:0009395">
    <property type="term" value="P:phospholipid catabolic process"/>
    <property type="evidence" value="ECO:0007669"/>
    <property type="project" value="TreeGrafter"/>
</dbReference>